<feature type="transmembrane region" description="Helical" evidence="7">
    <location>
        <begin position="399"/>
        <end position="419"/>
    </location>
</feature>
<keyword evidence="9" id="KW-1185">Reference proteome</keyword>
<protein>
    <submittedName>
        <fullName evidence="8">MFS transporter</fullName>
    </submittedName>
</protein>
<feature type="transmembrane region" description="Helical" evidence="7">
    <location>
        <begin position="291"/>
        <end position="324"/>
    </location>
</feature>
<dbReference type="PANTHER" id="PTHR23513">
    <property type="entry name" value="INTEGRAL MEMBRANE EFFLUX PROTEIN-RELATED"/>
    <property type="match status" value="1"/>
</dbReference>
<name>A0A418NGQ2_9SPHN</name>
<dbReference type="RefSeq" id="WP_119514234.1">
    <property type="nucleotide sequence ID" value="NZ_QXFK01000018.1"/>
</dbReference>
<dbReference type="Gene3D" id="1.20.1250.20">
    <property type="entry name" value="MFS general substrate transporter like domains"/>
    <property type="match status" value="1"/>
</dbReference>
<accession>A0A418NGQ2</accession>
<evidence type="ECO:0000256" key="6">
    <source>
        <dbReference type="SAM" id="MobiDB-lite"/>
    </source>
</evidence>
<gene>
    <name evidence="8" type="ORF">D2V04_13770</name>
</gene>
<keyword evidence="4 7" id="KW-1133">Transmembrane helix</keyword>
<proteinExistence type="predicted"/>
<dbReference type="OrthoDB" id="7441468at2"/>
<feature type="transmembrane region" description="Helical" evidence="7">
    <location>
        <begin position="175"/>
        <end position="195"/>
    </location>
</feature>
<comment type="subcellular location">
    <subcellularLocation>
        <location evidence="1">Cell membrane</location>
        <topology evidence="1">Multi-pass membrane protein</topology>
    </subcellularLocation>
</comment>
<evidence type="ECO:0000256" key="3">
    <source>
        <dbReference type="ARBA" id="ARBA00022692"/>
    </source>
</evidence>
<dbReference type="Proteomes" id="UP000285092">
    <property type="component" value="Unassembled WGS sequence"/>
</dbReference>
<dbReference type="GO" id="GO:0022857">
    <property type="term" value="F:transmembrane transporter activity"/>
    <property type="evidence" value="ECO:0007669"/>
    <property type="project" value="InterPro"/>
</dbReference>
<keyword evidence="3 7" id="KW-0812">Transmembrane</keyword>
<feature type="transmembrane region" description="Helical" evidence="7">
    <location>
        <begin position="106"/>
        <end position="135"/>
    </location>
</feature>
<dbReference type="InterPro" id="IPR011701">
    <property type="entry name" value="MFS"/>
</dbReference>
<sequence length="474" mass="50304">MPRPDPFHLILANNLVQNVVNFTVWFALVFWAFLETRSVFVTGMIGGIYLVFTAGFAIWFGSLVDHHRKKRIMLASSAGSFVLYAGSLAAYLLAPEGTLALVDGAPLWGFILLVMLAVICGNIRMIALPTLVTALVEEDRRDKANGLVGMVTGIGFLLTSGISGFLVAWDGIRGTLMLAIAVTALVFLHLLTVHIDDPEPASSAPGGRKHVDLKGTIGVVAAVPGLFALIFFATFNNFLGGVFMALMDAYGLSLMDVQAWGILWAVASCSFIVSGLTIARTGLGRNPLRTLLLVNLMVWTVASVFTIQSSIVLLAVGCVIWLFLGPYAEAAEHTTLQKVVPYERQGRVFGFAQSVEQSAAPLTAFLIGPLTQFLAIPFMTTGAGAELIGEWYGTGPERGMALVFSTTGVLGVVMTLIAFGSRQYRQLSATYAGTADESVLPAHPAEGIVESFSALSTADGTEPPQVPPGRGGSG</sequence>
<evidence type="ECO:0000256" key="2">
    <source>
        <dbReference type="ARBA" id="ARBA00022475"/>
    </source>
</evidence>
<feature type="transmembrane region" description="Helical" evidence="7">
    <location>
        <begin position="259"/>
        <end position="279"/>
    </location>
</feature>
<reference evidence="8 9" key="1">
    <citation type="submission" date="2018-08" db="EMBL/GenBank/DDBJ databases">
        <title>Altererythrobacter sp.Ery1 and Ery12, the genome sequencing of novel strains in genus Alterythrobacter.</title>
        <authorList>
            <person name="Cheng H."/>
            <person name="Wu Y.-H."/>
            <person name="Fang C."/>
            <person name="Xu X.-W."/>
        </authorList>
    </citation>
    <scope>NUCLEOTIDE SEQUENCE [LARGE SCALE GENOMIC DNA]</scope>
    <source>
        <strain evidence="8 9">Ery1</strain>
    </source>
</reference>
<feature type="transmembrane region" description="Helical" evidence="7">
    <location>
        <begin position="72"/>
        <end position="94"/>
    </location>
</feature>
<dbReference type="Pfam" id="PF07690">
    <property type="entry name" value="MFS_1"/>
    <property type="match status" value="1"/>
</dbReference>
<feature type="transmembrane region" description="Helical" evidence="7">
    <location>
        <begin position="216"/>
        <end position="239"/>
    </location>
</feature>
<dbReference type="PANTHER" id="PTHR23513:SF6">
    <property type="entry name" value="MAJOR FACILITATOR SUPERFAMILY ASSOCIATED DOMAIN-CONTAINING PROTEIN"/>
    <property type="match status" value="1"/>
</dbReference>
<feature type="region of interest" description="Disordered" evidence="6">
    <location>
        <begin position="454"/>
        <end position="474"/>
    </location>
</feature>
<dbReference type="AlphaFoldDB" id="A0A418NGQ2"/>
<feature type="transmembrane region" description="Helical" evidence="7">
    <location>
        <begin position="147"/>
        <end position="169"/>
    </location>
</feature>
<dbReference type="EMBL" id="QXFK01000018">
    <property type="protein sequence ID" value="RIV77156.1"/>
    <property type="molecule type" value="Genomic_DNA"/>
</dbReference>
<dbReference type="InterPro" id="IPR036259">
    <property type="entry name" value="MFS_trans_sf"/>
</dbReference>
<dbReference type="GO" id="GO:0005886">
    <property type="term" value="C:plasma membrane"/>
    <property type="evidence" value="ECO:0007669"/>
    <property type="project" value="UniProtKB-SubCell"/>
</dbReference>
<keyword evidence="2" id="KW-1003">Cell membrane</keyword>
<evidence type="ECO:0000313" key="9">
    <source>
        <dbReference type="Proteomes" id="UP000285092"/>
    </source>
</evidence>
<feature type="transmembrane region" description="Helical" evidence="7">
    <location>
        <begin position="12"/>
        <end position="33"/>
    </location>
</feature>
<dbReference type="SUPFAM" id="SSF103473">
    <property type="entry name" value="MFS general substrate transporter"/>
    <property type="match status" value="1"/>
</dbReference>
<evidence type="ECO:0000256" key="5">
    <source>
        <dbReference type="ARBA" id="ARBA00023136"/>
    </source>
</evidence>
<dbReference type="CDD" id="cd06173">
    <property type="entry name" value="MFS_MefA_like"/>
    <property type="match status" value="1"/>
</dbReference>
<keyword evidence="5 7" id="KW-0472">Membrane</keyword>
<feature type="transmembrane region" description="Helical" evidence="7">
    <location>
        <begin position="39"/>
        <end position="60"/>
    </location>
</feature>
<evidence type="ECO:0000313" key="8">
    <source>
        <dbReference type="EMBL" id="RIV77156.1"/>
    </source>
</evidence>
<organism evidence="8 9">
    <name type="scientific">Pelagerythrobacter aerophilus</name>
    <dbReference type="NCBI Taxonomy" id="2306995"/>
    <lineage>
        <taxon>Bacteria</taxon>
        <taxon>Pseudomonadati</taxon>
        <taxon>Pseudomonadota</taxon>
        <taxon>Alphaproteobacteria</taxon>
        <taxon>Sphingomonadales</taxon>
        <taxon>Erythrobacteraceae</taxon>
        <taxon>Pelagerythrobacter</taxon>
    </lineage>
</organism>
<comment type="caution">
    <text evidence="8">The sequence shown here is derived from an EMBL/GenBank/DDBJ whole genome shotgun (WGS) entry which is preliminary data.</text>
</comment>
<evidence type="ECO:0000256" key="4">
    <source>
        <dbReference type="ARBA" id="ARBA00022989"/>
    </source>
</evidence>
<evidence type="ECO:0000256" key="1">
    <source>
        <dbReference type="ARBA" id="ARBA00004651"/>
    </source>
</evidence>
<evidence type="ECO:0000256" key="7">
    <source>
        <dbReference type="SAM" id="Phobius"/>
    </source>
</evidence>